<dbReference type="Gene3D" id="1.20.930.20">
    <property type="entry name" value="Adaptor protein Cbl, N-terminal domain"/>
    <property type="match status" value="1"/>
</dbReference>
<dbReference type="EMBL" id="JACAZH010000002">
    <property type="protein sequence ID" value="KAF7374561.1"/>
    <property type="molecule type" value="Genomic_DNA"/>
</dbReference>
<organism evidence="1 2">
    <name type="scientific">Mycena sanguinolenta</name>
    <dbReference type="NCBI Taxonomy" id="230812"/>
    <lineage>
        <taxon>Eukaryota</taxon>
        <taxon>Fungi</taxon>
        <taxon>Dikarya</taxon>
        <taxon>Basidiomycota</taxon>
        <taxon>Agaricomycotina</taxon>
        <taxon>Agaricomycetes</taxon>
        <taxon>Agaricomycetidae</taxon>
        <taxon>Agaricales</taxon>
        <taxon>Marasmiineae</taxon>
        <taxon>Mycenaceae</taxon>
        <taxon>Mycena</taxon>
    </lineage>
</organism>
<accession>A0A8H7DKG4</accession>
<reference evidence="1" key="1">
    <citation type="submission" date="2020-05" db="EMBL/GenBank/DDBJ databases">
        <title>Mycena genomes resolve the evolution of fungal bioluminescence.</title>
        <authorList>
            <person name="Tsai I.J."/>
        </authorList>
    </citation>
    <scope>NUCLEOTIDE SEQUENCE</scope>
    <source>
        <strain evidence="1">160909Yilan</strain>
    </source>
</reference>
<dbReference type="InterPro" id="IPR059179">
    <property type="entry name" value="MLKL-like_MCAfunc"/>
</dbReference>
<dbReference type="Proteomes" id="UP000623467">
    <property type="component" value="Unassembled WGS sequence"/>
</dbReference>
<protein>
    <submittedName>
        <fullName evidence="1">Uncharacterized protein</fullName>
    </submittedName>
</protein>
<comment type="caution">
    <text evidence="1">The sequence shown here is derived from an EMBL/GenBank/DDBJ whole genome shotgun (WGS) entry which is preliminary data.</text>
</comment>
<dbReference type="AlphaFoldDB" id="A0A8H7DKG4"/>
<keyword evidence="2" id="KW-1185">Reference proteome</keyword>
<dbReference type="InterPro" id="IPR036537">
    <property type="entry name" value="Adaptor_Cbl_N_dom_sf"/>
</dbReference>
<gene>
    <name evidence="1" type="ORF">MSAN_00340700</name>
</gene>
<evidence type="ECO:0000313" key="2">
    <source>
        <dbReference type="Proteomes" id="UP000623467"/>
    </source>
</evidence>
<dbReference type="CDD" id="cd21037">
    <property type="entry name" value="MLKL_NTD"/>
    <property type="match status" value="1"/>
</dbReference>
<proteinExistence type="predicted"/>
<dbReference type="GO" id="GO:0007166">
    <property type="term" value="P:cell surface receptor signaling pathway"/>
    <property type="evidence" value="ECO:0007669"/>
    <property type="project" value="InterPro"/>
</dbReference>
<evidence type="ECO:0000313" key="1">
    <source>
        <dbReference type="EMBL" id="KAF7374561.1"/>
    </source>
</evidence>
<sequence length="361" mass="39152">MSLNESISRAEALCPQCAATPNLSPFQPIAVSAVEVCRAAAANLVGSHTARIHNLTAYTLSETERAINGIEMVPLPLSEDTVRILKRIEGKLDEIRRAIEQLPIRSKKGNIAKGYAFNRETSRLEKELKALVDAFLKITYKSQAAEGISSVELANFSIQAASAICEAPVLNFLKPVVGIAGMIAETAQTVKSNRAAAIALAAHSSMVTKSIAEHAATLGQDGCNDEAFMALKSLLLDIHLHLTDLQKPRRRHVRSWITANKERDRIVELNRGLDKALTLFTSTNVLSTHADVREIAALVRESGSVEEIATQVRMNTDQLTVIQADLTAVLVMVAKNEGKKKPNTALVSFSSAVAQLTFFFS</sequence>
<name>A0A8H7DKG4_9AGAR</name>